<dbReference type="PANTHER" id="PTHR46148:SF56">
    <property type="entry name" value="RETROTRANSPOSON PROTEIN"/>
    <property type="match status" value="1"/>
</dbReference>
<dbReference type="PANTHER" id="PTHR46148">
    <property type="entry name" value="CHROMO DOMAIN-CONTAINING PROTEIN"/>
    <property type="match status" value="1"/>
</dbReference>
<sequence length="184" mass="21127">MIDFKGGWDDHLPLIEFAYNTSNHSSIQTAPYEAFYERRCRYPVGWFEVGDSTLIGQDSVHDVMEKVQLIRDRLKSAQSPEGVMIFGKKGKLIPRYVVPYKILKRVGDPASIIPLENVAVKDSLTYEEVPVEILDRQVLRLRNKEVVSVKVLWRSQFVDRATWEAESSMKAKYPHLFPSDSIPA</sequence>
<dbReference type="EMBL" id="CP133615">
    <property type="protein sequence ID" value="WMV25235.1"/>
    <property type="molecule type" value="Genomic_DNA"/>
</dbReference>
<dbReference type="GO" id="GO:0003676">
    <property type="term" value="F:nucleic acid binding"/>
    <property type="evidence" value="ECO:0007669"/>
    <property type="project" value="InterPro"/>
</dbReference>
<dbReference type="AlphaFoldDB" id="A0AAF0QMP0"/>
<reference evidence="1" key="1">
    <citation type="submission" date="2023-08" db="EMBL/GenBank/DDBJ databases">
        <title>A de novo genome assembly of Solanum verrucosum Schlechtendal, a Mexican diploid species geographically isolated from the other diploid A-genome species in potato relatives.</title>
        <authorList>
            <person name="Hosaka K."/>
        </authorList>
    </citation>
    <scope>NUCLEOTIDE SEQUENCE</scope>
    <source>
        <tissue evidence="1">Young leaves</tissue>
    </source>
</reference>
<dbReference type="InterPro" id="IPR036397">
    <property type="entry name" value="RNaseH_sf"/>
</dbReference>
<evidence type="ECO:0000313" key="1">
    <source>
        <dbReference type="EMBL" id="WMV25235.1"/>
    </source>
</evidence>
<dbReference type="Proteomes" id="UP001234989">
    <property type="component" value="Chromosome 4"/>
</dbReference>
<evidence type="ECO:0000313" key="2">
    <source>
        <dbReference type="Proteomes" id="UP001234989"/>
    </source>
</evidence>
<gene>
    <name evidence="1" type="ORF">MTR67_018620</name>
</gene>
<keyword evidence="2" id="KW-1185">Reference proteome</keyword>
<organism evidence="1 2">
    <name type="scientific">Solanum verrucosum</name>
    <dbReference type="NCBI Taxonomy" id="315347"/>
    <lineage>
        <taxon>Eukaryota</taxon>
        <taxon>Viridiplantae</taxon>
        <taxon>Streptophyta</taxon>
        <taxon>Embryophyta</taxon>
        <taxon>Tracheophyta</taxon>
        <taxon>Spermatophyta</taxon>
        <taxon>Magnoliopsida</taxon>
        <taxon>eudicotyledons</taxon>
        <taxon>Gunneridae</taxon>
        <taxon>Pentapetalae</taxon>
        <taxon>asterids</taxon>
        <taxon>lamiids</taxon>
        <taxon>Solanales</taxon>
        <taxon>Solanaceae</taxon>
        <taxon>Solanoideae</taxon>
        <taxon>Solaneae</taxon>
        <taxon>Solanum</taxon>
    </lineage>
</organism>
<protein>
    <submittedName>
        <fullName evidence="1">Uncharacterized protein</fullName>
    </submittedName>
</protein>
<dbReference type="Gene3D" id="3.30.420.10">
    <property type="entry name" value="Ribonuclease H-like superfamily/Ribonuclease H"/>
    <property type="match status" value="1"/>
</dbReference>
<accession>A0AAF0QMP0</accession>
<name>A0AAF0QMP0_SOLVR</name>
<proteinExistence type="predicted"/>